<name>A0A5B7EWZ0_PORTR</name>
<comment type="caution">
    <text evidence="2">The sequence shown here is derived from an EMBL/GenBank/DDBJ whole genome shotgun (WGS) entry which is preliminary data.</text>
</comment>
<gene>
    <name evidence="2" type="ORF">E2C01_032841</name>
</gene>
<evidence type="ECO:0000313" key="3">
    <source>
        <dbReference type="Proteomes" id="UP000324222"/>
    </source>
</evidence>
<sequence>MDSHAEDSNATALYHLSQLGQTGRGDVSRCPAEDIMTHKDNDVSLYALVSRPSTNTANDARCPRPRGGTTTTAANGTTSARSTRHHYYHHVHFTRHTTKSRGNSSMHLLFL</sequence>
<proteinExistence type="predicted"/>
<dbReference type="Proteomes" id="UP000324222">
    <property type="component" value="Unassembled WGS sequence"/>
</dbReference>
<dbReference type="EMBL" id="VSRR010004323">
    <property type="protein sequence ID" value="MPC39311.1"/>
    <property type="molecule type" value="Genomic_DNA"/>
</dbReference>
<organism evidence="2 3">
    <name type="scientific">Portunus trituberculatus</name>
    <name type="common">Swimming crab</name>
    <name type="synonym">Neptunus trituberculatus</name>
    <dbReference type="NCBI Taxonomy" id="210409"/>
    <lineage>
        <taxon>Eukaryota</taxon>
        <taxon>Metazoa</taxon>
        <taxon>Ecdysozoa</taxon>
        <taxon>Arthropoda</taxon>
        <taxon>Crustacea</taxon>
        <taxon>Multicrustacea</taxon>
        <taxon>Malacostraca</taxon>
        <taxon>Eumalacostraca</taxon>
        <taxon>Eucarida</taxon>
        <taxon>Decapoda</taxon>
        <taxon>Pleocyemata</taxon>
        <taxon>Brachyura</taxon>
        <taxon>Eubrachyura</taxon>
        <taxon>Portunoidea</taxon>
        <taxon>Portunidae</taxon>
        <taxon>Portuninae</taxon>
        <taxon>Portunus</taxon>
    </lineage>
</organism>
<dbReference type="AlphaFoldDB" id="A0A5B7EWZ0"/>
<evidence type="ECO:0000256" key="1">
    <source>
        <dbReference type="SAM" id="MobiDB-lite"/>
    </source>
</evidence>
<feature type="compositionally biased region" description="Low complexity" evidence="1">
    <location>
        <begin position="66"/>
        <end position="81"/>
    </location>
</feature>
<keyword evidence="3" id="KW-1185">Reference proteome</keyword>
<feature type="region of interest" description="Disordered" evidence="1">
    <location>
        <begin position="52"/>
        <end position="83"/>
    </location>
</feature>
<accession>A0A5B7EWZ0</accession>
<protein>
    <submittedName>
        <fullName evidence="2">Uncharacterized protein</fullName>
    </submittedName>
</protein>
<evidence type="ECO:0000313" key="2">
    <source>
        <dbReference type="EMBL" id="MPC39311.1"/>
    </source>
</evidence>
<reference evidence="2 3" key="1">
    <citation type="submission" date="2019-05" db="EMBL/GenBank/DDBJ databases">
        <title>Another draft genome of Portunus trituberculatus and its Hox gene families provides insights of decapod evolution.</title>
        <authorList>
            <person name="Jeong J.-H."/>
            <person name="Song I."/>
            <person name="Kim S."/>
            <person name="Choi T."/>
            <person name="Kim D."/>
            <person name="Ryu S."/>
            <person name="Kim W."/>
        </authorList>
    </citation>
    <scope>NUCLEOTIDE SEQUENCE [LARGE SCALE GENOMIC DNA]</scope>
    <source>
        <tissue evidence="2">Muscle</tissue>
    </source>
</reference>